<dbReference type="Proteomes" id="UP000823388">
    <property type="component" value="Chromosome 5K"/>
</dbReference>
<reference evidence="1" key="1">
    <citation type="submission" date="2020-05" db="EMBL/GenBank/DDBJ databases">
        <title>WGS assembly of Panicum virgatum.</title>
        <authorList>
            <person name="Lovell J.T."/>
            <person name="Jenkins J."/>
            <person name="Shu S."/>
            <person name="Juenger T.E."/>
            <person name="Schmutz J."/>
        </authorList>
    </citation>
    <scope>NUCLEOTIDE SEQUENCE</scope>
    <source>
        <strain evidence="1">AP13</strain>
    </source>
</reference>
<evidence type="ECO:0000313" key="2">
    <source>
        <dbReference type="Proteomes" id="UP000823388"/>
    </source>
</evidence>
<dbReference type="EMBL" id="CM029045">
    <property type="protein sequence ID" value="KAG2596563.1"/>
    <property type="molecule type" value="Genomic_DNA"/>
</dbReference>
<comment type="caution">
    <text evidence="1">The sequence shown here is derived from an EMBL/GenBank/DDBJ whole genome shotgun (WGS) entry which is preliminary data.</text>
</comment>
<keyword evidence="2" id="KW-1185">Reference proteome</keyword>
<protein>
    <submittedName>
        <fullName evidence="1">Uncharacterized protein</fullName>
    </submittedName>
</protein>
<sequence length="222" mass="25181">MALLAGKMLHKPKQYLAEEVLSWSVHDILIQKSPPFMVETIPTEFKTGVDYSKAFHNLILLEIWHNICSAMDDISSGMDVEVSENRSGFIIKLHVAKGKDCPNKGDIMLLSSRESKSRDQILKDDGLCTIVVVKNTTLWYEQSDNSKRGWMTVSLSKLPHGGNPSQEGLYRVIHLENLSTYECCWKVQLLSSKEDGQRKEITGVRPLENLLFYFFGNISTND</sequence>
<organism evidence="1 2">
    <name type="scientific">Panicum virgatum</name>
    <name type="common">Blackwell switchgrass</name>
    <dbReference type="NCBI Taxonomy" id="38727"/>
    <lineage>
        <taxon>Eukaryota</taxon>
        <taxon>Viridiplantae</taxon>
        <taxon>Streptophyta</taxon>
        <taxon>Embryophyta</taxon>
        <taxon>Tracheophyta</taxon>
        <taxon>Spermatophyta</taxon>
        <taxon>Magnoliopsida</taxon>
        <taxon>Liliopsida</taxon>
        <taxon>Poales</taxon>
        <taxon>Poaceae</taxon>
        <taxon>PACMAD clade</taxon>
        <taxon>Panicoideae</taxon>
        <taxon>Panicodae</taxon>
        <taxon>Paniceae</taxon>
        <taxon>Panicinae</taxon>
        <taxon>Panicum</taxon>
        <taxon>Panicum sect. Hiantes</taxon>
    </lineage>
</organism>
<gene>
    <name evidence="1" type="ORF">PVAP13_5KG169414</name>
</gene>
<proteinExistence type="predicted"/>
<name>A0A8T0SHY5_PANVG</name>
<evidence type="ECO:0000313" key="1">
    <source>
        <dbReference type="EMBL" id="KAG2596563.1"/>
    </source>
</evidence>
<dbReference type="AlphaFoldDB" id="A0A8T0SHY5"/>
<accession>A0A8T0SHY5</accession>